<gene>
    <name evidence="2" type="ORF">UFOVP132_154</name>
</gene>
<dbReference type="CDD" id="cd00198">
    <property type="entry name" value="vWFA"/>
    <property type="match status" value="1"/>
</dbReference>
<evidence type="ECO:0000259" key="1">
    <source>
        <dbReference type="Pfam" id="PF00092"/>
    </source>
</evidence>
<dbReference type="Pfam" id="PF00092">
    <property type="entry name" value="VWA"/>
    <property type="match status" value="1"/>
</dbReference>
<accession>A0A6J5LAM8</accession>
<organism evidence="2">
    <name type="scientific">uncultured Caudovirales phage</name>
    <dbReference type="NCBI Taxonomy" id="2100421"/>
    <lineage>
        <taxon>Viruses</taxon>
        <taxon>Duplodnaviria</taxon>
        <taxon>Heunggongvirae</taxon>
        <taxon>Uroviricota</taxon>
        <taxon>Caudoviricetes</taxon>
        <taxon>Peduoviridae</taxon>
        <taxon>Maltschvirus</taxon>
        <taxon>Maltschvirus maltsch</taxon>
    </lineage>
</organism>
<reference evidence="2" key="1">
    <citation type="submission" date="2020-04" db="EMBL/GenBank/DDBJ databases">
        <authorList>
            <person name="Chiriac C."/>
            <person name="Salcher M."/>
            <person name="Ghai R."/>
            <person name="Kavagutti S V."/>
        </authorList>
    </citation>
    <scope>NUCLEOTIDE SEQUENCE</scope>
</reference>
<protein>
    <submittedName>
        <fullName evidence="2">VWFA domain containing protein</fullName>
    </submittedName>
</protein>
<dbReference type="EMBL" id="LR796247">
    <property type="protein sequence ID" value="CAB4131574.1"/>
    <property type="molecule type" value="Genomic_DNA"/>
</dbReference>
<dbReference type="SUPFAM" id="SSF53300">
    <property type="entry name" value="vWA-like"/>
    <property type="match status" value="1"/>
</dbReference>
<dbReference type="InterPro" id="IPR036465">
    <property type="entry name" value="vWFA_dom_sf"/>
</dbReference>
<sequence>MNVYFLLDRSGSMSSLWSEAIGSINAYVNKLESDTKVVLAAFDNQSYDILRDSKVKDWNIVEQTELAPRGMTPLYDSCGKLMSRALEDNAEKTVLVVMTDGYENCSKEYSDRAIKAKIKTFEEKGWEVIFLGANFDVRKQASDLNVASWKTAEFKPGNFVASMDTLATSTRAYASGIAMNLTKDQPKGTH</sequence>
<evidence type="ECO:0000313" key="2">
    <source>
        <dbReference type="EMBL" id="CAB4131574.1"/>
    </source>
</evidence>
<dbReference type="Gene3D" id="3.40.50.410">
    <property type="entry name" value="von Willebrand factor, type A domain"/>
    <property type="match status" value="1"/>
</dbReference>
<dbReference type="InterPro" id="IPR002035">
    <property type="entry name" value="VWF_A"/>
</dbReference>
<feature type="domain" description="VWFA" evidence="1">
    <location>
        <begin position="2"/>
        <end position="144"/>
    </location>
</feature>
<name>A0A6J5LAM8_9CAUD</name>
<proteinExistence type="predicted"/>